<evidence type="ECO:0000313" key="7">
    <source>
        <dbReference type="EMBL" id="PUU77267.1"/>
    </source>
</evidence>
<dbReference type="EMBL" id="NESQ01000157">
    <property type="protein sequence ID" value="PUU77267.1"/>
    <property type="molecule type" value="Genomic_DNA"/>
</dbReference>
<dbReference type="STRING" id="42251.A0A2T6ZP68"/>
<feature type="region of interest" description="Disordered" evidence="5">
    <location>
        <begin position="171"/>
        <end position="192"/>
    </location>
</feature>
<dbReference type="Proteomes" id="UP000244722">
    <property type="component" value="Unassembled WGS sequence"/>
</dbReference>
<feature type="compositionally biased region" description="Low complexity" evidence="5">
    <location>
        <begin position="171"/>
        <end position="182"/>
    </location>
</feature>
<keyword evidence="4" id="KW-0456">Lyase</keyword>
<evidence type="ECO:0000256" key="3">
    <source>
        <dbReference type="ARBA" id="ARBA00023014"/>
    </source>
</evidence>
<evidence type="ECO:0000259" key="6">
    <source>
        <dbReference type="Pfam" id="PF00330"/>
    </source>
</evidence>
<accession>A0A2T6ZP68</accession>
<protein>
    <recommendedName>
        <fullName evidence="6">Aconitase/3-isopropylmalate dehydratase large subunit alpha/beta/alpha domain-containing protein</fullName>
    </recommendedName>
</protein>
<reference evidence="7 8" key="1">
    <citation type="submission" date="2017-04" db="EMBL/GenBank/DDBJ databases">
        <title>Draft genome sequence of Tuber borchii Vittad., a whitish edible truffle.</title>
        <authorList>
            <consortium name="DOE Joint Genome Institute"/>
            <person name="Murat C."/>
            <person name="Kuo A."/>
            <person name="Barry K.W."/>
            <person name="Clum A."/>
            <person name="Dockter R.B."/>
            <person name="Fauchery L."/>
            <person name="Iotti M."/>
            <person name="Kohler A."/>
            <person name="Labutti K."/>
            <person name="Lindquist E.A."/>
            <person name="Lipzen A."/>
            <person name="Ohm R.A."/>
            <person name="Wang M."/>
            <person name="Grigoriev I.V."/>
            <person name="Zambonelli A."/>
            <person name="Martin F.M."/>
        </authorList>
    </citation>
    <scope>NUCLEOTIDE SEQUENCE [LARGE SCALE GENOMIC DNA]</scope>
    <source>
        <strain evidence="7 8">Tbo3840</strain>
    </source>
</reference>
<dbReference type="GO" id="GO:0016829">
    <property type="term" value="F:lyase activity"/>
    <property type="evidence" value="ECO:0007669"/>
    <property type="project" value="UniProtKB-KW"/>
</dbReference>
<dbReference type="OrthoDB" id="10262323at2759"/>
<name>A0A2T6ZP68_TUBBO</name>
<dbReference type="AlphaFoldDB" id="A0A2T6ZP68"/>
<evidence type="ECO:0000256" key="1">
    <source>
        <dbReference type="ARBA" id="ARBA00022723"/>
    </source>
</evidence>
<evidence type="ECO:0000256" key="5">
    <source>
        <dbReference type="SAM" id="MobiDB-lite"/>
    </source>
</evidence>
<dbReference type="PANTHER" id="PTHR43822:SF2">
    <property type="entry name" value="HOMOACONITASE, MITOCHONDRIAL"/>
    <property type="match status" value="1"/>
</dbReference>
<comment type="caution">
    <text evidence="7">The sequence shown here is derived from an EMBL/GenBank/DDBJ whole genome shotgun (WGS) entry which is preliminary data.</text>
</comment>
<evidence type="ECO:0000256" key="2">
    <source>
        <dbReference type="ARBA" id="ARBA00023004"/>
    </source>
</evidence>
<dbReference type="GO" id="GO:0051536">
    <property type="term" value="F:iron-sulfur cluster binding"/>
    <property type="evidence" value="ECO:0007669"/>
    <property type="project" value="UniProtKB-KW"/>
</dbReference>
<dbReference type="GO" id="GO:0046872">
    <property type="term" value="F:metal ion binding"/>
    <property type="evidence" value="ECO:0007669"/>
    <property type="project" value="UniProtKB-KW"/>
</dbReference>
<sequence length="192" mass="20426">MLRKIVFTPRAWELLAIFTISAAGPWIAAADTSQAWRAEMAEMQKRFDREIDVLQHGTPAAQGVEFYIATTSTLEVESATKAGNLDALINAGRMGLPAGYGPLIALEISLLKDGEVRISATSSNFKGRMGSREVLAYLTFPEVVAGSEMRGFVASPGTYTASSSAISISSLPSPAPSLTQSSNAKKVETEIP</sequence>
<dbReference type="InterPro" id="IPR050067">
    <property type="entry name" value="IPM_dehydratase_rel_enz"/>
</dbReference>
<keyword evidence="2" id="KW-0408">Iron</keyword>
<organism evidence="7 8">
    <name type="scientific">Tuber borchii</name>
    <name type="common">White truffle</name>
    <dbReference type="NCBI Taxonomy" id="42251"/>
    <lineage>
        <taxon>Eukaryota</taxon>
        <taxon>Fungi</taxon>
        <taxon>Dikarya</taxon>
        <taxon>Ascomycota</taxon>
        <taxon>Pezizomycotina</taxon>
        <taxon>Pezizomycetes</taxon>
        <taxon>Pezizales</taxon>
        <taxon>Tuberaceae</taxon>
        <taxon>Tuber</taxon>
    </lineage>
</organism>
<feature type="domain" description="Aconitase/3-isopropylmalate dehydratase large subunit alpha/beta/alpha" evidence="6">
    <location>
        <begin position="54"/>
        <end position="147"/>
    </location>
</feature>
<dbReference type="Gene3D" id="3.30.499.10">
    <property type="entry name" value="Aconitase, domain 3"/>
    <property type="match status" value="1"/>
</dbReference>
<keyword evidence="1" id="KW-0479">Metal-binding</keyword>
<dbReference type="InterPro" id="IPR036008">
    <property type="entry name" value="Aconitase_4Fe-4S_dom"/>
</dbReference>
<dbReference type="InterPro" id="IPR015931">
    <property type="entry name" value="Acnase/IPM_dHydase_lsu_aba_1/3"/>
</dbReference>
<dbReference type="Pfam" id="PF00330">
    <property type="entry name" value="Aconitase"/>
    <property type="match status" value="1"/>
</dbReference>
<gene>
    <name evidence="7" type="ORF">B9Z19DRAFT_1194165</name>
</gene>
<keyword evidence="8" id="KW-1185">Reference proteome</keyword>
<proteinExistence type="predicted"/>
<dbReference type="InterPro" id="IPR001030">
    <property type="entry name" value="Acoase/IPM_deHydtase_lsu_aba"/>
</dbReference>
<dbReference type="SUPFAM" id="SSF53732">
    <property type="entry name" value="Aconitase iron-sulfur domain"/>
    <property type="match status" value="1"/>
</dbReference>
<evidence type="ECO:0000313" key="8">
    <source>
        <dbReference type="Proteomes" id="UP000244722"/>
    </source>
</evidence>
<keyword evidence="3" id="KW-0411">Iron-sulfur</keyword>
<dbReference type="GO" id="GO:0043436">
    <property type="term" value="P:oxoacid metabolic process"/>
    <property type="evidence" value="ECO:0007669"/>
    <property type="project" value="UniProtKB-ARBA"/>
</dbReference>
<evidence type="ECO:0000256" key="4">
    <source>
        <dbReference type="ARBA" id="ARBA00023239"/>
    </source>
</evidence>
<dbReference type="PANTHER" id="PTHR43822">
    <property type="entry name" value="HOMOACONITASE, MITOCHONDRIAL-RELATED"/>
    <property type="match status" value="1"/>
</dbReference>